<dbReference type="PROSITE" id="PS50994">
    <property type="entry name" value="INTEGRASE"/>
    <property type="match status" value="1"/>
</dbReference>
<evidence type="ECO:0000313" key="2">
    <source>
        <dbReference type="Proteomes" id="UP000694888"/>
    </source>
</evidence>
<dbReference type="Proteomes" id="UP000694888">
    <property type="component" value="Unplaced"/>
</dbReference>
<dbReference type="InterPro" id="IPR001584">
    <property type="entry name" value="Integrase_cat-core"/>
</dbReference>
<dbReference type="SUPFAM" id="SSF53098">
    <property type="entry name" value="Ribonuclease H-like"/>
    <property type="match status" value="1"/>
</dbReference>
<dbReference type="Gene3D" id="1.10.340.70">
    <property type="match status" value="1"/>
</dbReference>
<dbReference type="Gene3D" id="3.30.420.10">
    <property type="entry name" value="Ribonuclease H-like superfamily/Ribonuclease H"/>
    <property type="match status" value="1"/>
</dbReference>
<dbReference type="PANTHER" id="PTHR37984:SF5">
    <property type="entry name" value="PROTEIN NYNRIN-LIKE"/>
    <property type="match status" value="1"/>
</dbReference>
<dbReference type="InterPro" id="IPR050951">
    <property type="entry name" value="Retrovirus_Pol_polyprotein"/>
</dbReference>
<dbReference type="InterPro" id="IPR012337">
    <property type="entry name" value="RNaseH-like_sf"/>
</dbReference>
<reference evidence="3" key="1">
    <citation type="submission" date="2025-08" db="UniProtKB">
        <authorList>
            <consortium name="RefSeq"/>
        </authorList>
    </citation>
    <scope>IDENTIFICATION</scope>
</reference>
<dbReference type="GeneID" id="106011045"/>
<gene>
    <name evidence="3" type="primary">LOC106011045</name>
</gene>
<evidence type="ECO:0000259" key="1">
    <source>
        <dbReference type="PROSITE" id="PS50994"/>
    </source>
</evidence>
<feature type="domain" description="Integrase catalytic" evidence="1">
    <location>
        <begin position="59"/>
        <end position="199"/>
    </location>
</feature>
<dbReference type="PANTHER" id="PTHR37984">
    <property type="entry name" value="PROTEIN CBG26694"/>
    <property type="match status" value="1"/>
</dbReference>
<keyword evidence="2" id="KW-1185">Reference proteome</keyword>
<protein>
    <submittedName>
        <fullName evidence="3">Uncharacterized protein K02A2.6</fullName>
    </submittedName>
</protein>
<sequence>MLGRIHDGHLEESKCRERAKSSIWWPGLSSEIREVVSRCDHCQRKRPAQPSEPLNLTALPEWPFQMVGADLCNYKGHDYLVLVDYFSRYLEAAYMPDTTSETVVYKLKNIFARFGIPELLVTNNGPQFVSDRFHKFAKGWGFKHTTSSLHFPHSNSGSERAVEEAKKALSQDDPFLALLIYRSTPVSPTGASPAELALG</sequence>
<dbReference type="RefSeq" id="XP_012934702.1">
    <property type="nucleotide sequence ID" value="XM_013079248.1"/>
</dbReference>
<dbReference type="InterPro" id="IPR041588">
    <property type="entry name" value="Integrase_H2C2"/>
</dbReference>
<dbReference type="Pfam" id="PF00665">
    <property type="entry name" value="rve"/>
    <property type="match status" value="1"/>
</dbReference>
<proteinExistence type="predicted"/>
<evidence type="ECO:0000313" key="3">
    <source>
        <dbReference type="RefSeq" id="XP_012934702.1"/>
    </source>
</evidence>
<organism evidence="2 3">
    <name type="scientific">Aplysia californica</name>
    <name type="common">California sea hare</name>
    <dbReference type="NCBI Taxonomy" id="6500"/>
    <lineage>
        <taxon>Eukaryota</taxon>
        <taxon>Metazoa</taxon>
        <taxon>Spiralia</taxon>
        <taxon>Lophotrochozoa</taxon>
        <taxon>Mollusca</taxon>
        <taxon>Gastropoda</taxon>
        <taxon>Heterobranchia</taxon>
        <taxon>Euthyneura</taxon>
        <taxon>Tectipleura</taxon>
        <taxon>Aplysiida</taxon>
        <taxon>Aplysioidea</taxon>
        <taxon>Aplysiidae</taxon>
        <taxon>Aplysia</taxon>
    </lineage>
</organism>
<accession>A0ABM0ZUG4</accession>
<name>A0ABM0ZUG4_APLCA</name>
<dbReference type="Pfam" id="PF17921">
    <property type="entry name" value="Integrase_H2C2"/>
    <property type="match status" value="1"/>
</dbReference>
<dbReference type="InterPro" id="IPR036397">
    <property type="entry name" value="RNaseH_sf"/>
</dbReference>